<organism evidence="2 3">
    <name type="scientific">Brevundimonas halotolerans</name>
    <dbReference type="NCBI Taxonomy" id="69670"/>
    <lineage>
        <taxon>Bacteria</taxon>
        <taxon>Pseudomonadati</taxon>
        <taxon>Pseudomonadota</taxon>
        <taxon>Alphaproteobacteria</taxon>
        <taxon>Caulobacterales</taxon>
        <taxon>Caulobacteraceae</taxon>
        <taxon>Brevundimonas</taxon>
    </lineage>
</organism>
<dbReference type="AlphaFoldDB" id="A0A7W9A2F8"/>
<evidence type="ECO:0000256" key="1">
    <source>
        <dbReference type="SAM" id="SignalP"/>
    </source>
</evidence>
<evidence type="ECO:0000313" key="2">
    <source>
        <dbReference type="EMBL" id="MBB5660214.1"/>
    </source>
</evidence>
<proteinExistence type="predicted"/>
<feature type="chain" id="PRO_5031039003" description="Lipoprotein" evidence="1">
    <location>
        <begin position="20"/>
        <end position="132"/>
    </location>
</feature>
<protein>
    <recommendedName>
        <fullName evidence="4">Lipoprotein</fullName>
    </recommendedName>
</protein>
<dbReference type="Proteomes" id="UP000548978">
    <property type="component" value="Unassembled WGS sequence"/>
</dbReference>
<name>A0A7W9A2F8_9CAUL</name>
<comment type="caution">
    <text evidence="2">The sequence shown here is derived from an EMBL/GenBank/DDBJ whole genome shotgun (WGS) entry which is preliminary data.</text>
</comment>
<dbReference type="EMBL" id="JACIJB010000002">
    <property type="protein sequence ID" value="MBB5660214.1"/>
    <property type="molecule type" value="Genomic_DNA"/>
</dbReference>
<dbReference type="PROSITE" id="PS51257">
    <property type="entry name" value="PROKAR_LIPOPROTEIN"/>
    <property type="match status" value="1"/>
</dbReference>
<feature type="signal peptide" evidence="1">
    <location>
        <begin position="1"/>
        <end position="19"/>
    </location>
</feature>
<evidence type="ECO:0008006" key="4">
    <source>
        <dbReference type="Google" id="ProtNLM"/>
    </source>
</evidence>
<dbReference type="OrthoDB" id="7206819at2"/>
<keyword evidence="1" id="KW-0732">Signal</keyword>
<accession>A0A7W9A2F8</accession>
<evidence type="ECO:0000313" key="3">
    <source>
        <dbReference type="Proteomes" id="UP000548978"/>
    </source>
</evidence>
<keyword evidence="3" id="KW-1185">Reference proteome</keyword>
<sequence>MIRIAALSLPILMLAAACAPGPDMVMADGTQRACFMSDRIINFRAGQSPSIYVKALGGDVFEVQTTSYCSGIESANTLAFTPLVGSSTRTCVSDSLSVDVAVAGASSNRCRARVVRQLSAEEVAALPSRYRP</sequence>
<dbReference type="RefSeq" id="WP_123287669.1">
    <property type="nucleotide sequence ID" value="NZ_JACIJB010000002.1"/>
</dbReference>
<reference evidence="2 3" key="1">
    <citation type="submission" date="2020-08" db="EMBL/GenBank/DDBJ databases">
        <title>Genomic Encyclopedia of Type Strains, Phase IV (KMG-IV): sequencing the most valuable type-strain genomes for metagenomic binning, comparative biology and taxonomic classification.</title>
        <authorList>
            <person name="Goeker M."/>
        </authorList>
    </citation>
    <scope>NUCLEOTIDE SEQUENCE [LARGE SCALE GENOMIC DNA]</scope>
    <source>
        <strain evidence="2 3">DSM 24448</strain>
    </source>
</reference>
<gene>
    <name evidence="2" type="ORF">FHS65_000954</name>
</gene>